<evidence type="ECO:0000313" key="2">
    <source>
        <dbReference type="Proteomes" id="UP001149165"/>
    </source>
</evidence>
<dbReference type="AlphaFoldDB" id="A0A9W9FU58"/>
<dbReference type="OrthoDB" id="4060227at2759"/>
<proteinExistence type="predicted"/>
<protein>
    <submittedName>
        <fullName evidence="1">Uncharacterized protein</fullName>
    </submittedName>
</protein>
<accession>A0A9W9FU58</accession>
<dbReference type="EMBL" id="JAPQKH010000003">
    <property type="protein sequence ID" value="KAJ5106414.1"/>
    <property type="molecule type" value="Genomic_DNA"/>
</dbReference>
<dbReference type="Proteomes" id="UP001149165">
    <property type="component" value="Unassembled WGS sequence"/>
</dbReference>
<name>A0A9W9FU58_9EURO</name>
<reference evidence="1" key="2">
    <citation type="journal article" date="2023" name="IMA Fungus">
        <title>Comparative genomic study of the Penicillium genus elucidates a diverse pangenome and 15 lateral gene transfer events.</title>
        <authorList>
            <person name="Petersen C."/>
            <person name="Sorensen T."/>
            <person name="Nielsen M.R."/>
            <person name="Sondergaard T.E."/>
            <person name="Sorensen J.L."/>
            <person name="Fitzpatrick D.A."/>
            <person name="Frisvad J.C."/>
            <person name="Nielsen K.L."/>
        </authorList>
    </citation>
    <scope>NUCLEOTIDE SEQUENCE</scope>
    <source>
        <strain evidence="1">IBT 30069</strain>
    </source>
</reference>
<gene>
    <name evidence="1" type="ORF">N7456_003089</name>
</gene>
<evidence type="ECO:0000313" key="1">
    <source>
        <dbReference type="EMBL" id="KAJ5106414.1"/>
    </source>
</evidence>
<organism evidence="1 2">
    <name type="scientific">Penicillium angulare</name>
    <dbReference type="NCBI Taxonomy" id="116970"/>
    <lineage>
        <taxon>Eukaryota</taxon>
        <taxon>Fungi</taxon>
        <taxon>Dikarya</taxon>
        <taxon>Ascomycota</taxon>
        <taxon>Pezizomycotina</taxon>
        <taxon>Eurotiomycetes</taxon>
        <taxon>Eurotiomycetidae</taxon>
        <taxon>Eurotiales</taxon>
        <taxon>Aspergillaceae</taxon>
        <taxon>Penicillium</taxon>
    </lineage>
</organism>
<reference evidence="1" key="1">
    <citation type="submission" date="2022-11" db="EMBL/GenBank/DDBJ databases">
        <authorList>
            <person name="Petersen C."/>
        </authorList>
    </citation>
    <scope>NUCLEOTIDE SEQUENCE</scope>
    <source>
        <strain evidence="1">IBT 30069</strain>
    </source>
</reference>
<comment type="caution">
    <text evidence="1">The sequence shown here is derived from an EMBL/GenBank/DDBJ whole genome shotgun (WGS) entry which is preliminary data.</text>
</comment>
<keyword evidence="2" id="KW-1185">Reference proteome</keyword>
<sequence length="129" mass="14280">MTSFGSTSAIANSVPGTDLVSVQLIPIETLNDLFNYYRENMDKHIHHIITNTDTFGSIRRRSTILASAICTVAAFSSGSKYYENLLKAFKIEVSGKLFSDFYTFDDVRALCLGALWLRDVSNSLNGLDA</sequence>